<dbReference type="GO" id="GO:0001938">
    <property type="term" value="P:positive regulation of endothelial cell proliferation"/>
    <property type="evidence" value="ECO:0007669"/>
    <property type="project" value="Ensembl"/>
</dbReference>
<reference evidence="4" key="2">
    <citation type="submission" date="2025-08" db="UniProtKB">
        <authorList>
            <consortium name="Ensembl"/>
        </authorList>
    </citation>
    <scope>IDENTIFICATION</scope>
</reference>
<dbReference type="NCBIfam" id="TIGR00231">
    <property type="entry name" value="small_GTP"/>
    <property type="match status" value="1"/>
</dbReference>
<dbReference type="GO" id="GO:0016020">
    <property type="term" value="C:membrane"/>
    <property type="evidence" value="ECO:0007669"/>
    <property type="project" value="InterPro"/>
</dbReference>
<name>A0A8I5R5M4_PAPAN</name>
<organism evidence="4 5">
    <name type="scientific">Papio anubis</name>
    <name type="common">Olive baboon</name>
    <dbReference type="NCBI Taxonomy" id="9555"/>
    <lineage>
        <taxon>Eukaryota</taxon>
        <taxon>Metazoa</taxon>
        <taxon>Chordata</taxon>
        <taxon>Craniata</taxon>
        <taxon>Vertebrata</taxon>
        <taxon>Euteleostomi</taxon>
        <taxon>Mammalia</taxon>
        <taxon>Eutheria</taxon>
        <taxon>Euarchontoglires</taxon>
        <taxon>Primates</taxon>
        <taxon>Haplorrhini</taxon>
        <taxon>Catarrhini</taxon>
        <taxon>Cercopithecidae</taxon>
        <taxon>Cercopithecinae</taxon>
        <taxon>Papio</taxon>
    </lineage>
</organism>
<dbReference type="GO" id="GO:0003924">
    <property type="term" value="F:GTPase activity"/>
    <property type="evidence" value="ECO:0007669"/>
    <property type="project" value="Ensembl"/>
</dbReference>
<dbReference type="GeneTree" id="ENSGT00940000158947"/>
<dbReference type="Proteomes" id="UP000028761">
    <property type="component" value="Chromosome 1"/>
</dbReference>
<dbReference type="GO" id="GO:0005794">
    <property type="term" value="C:Golgi apparatus"/>
    <property type="evidence" value="ECO:0007669"/>
    <property type="project" value="Ensembl"/>
</dbReference>
<gene>
    <name evidence="4" type="primary">NRAS</name>
</gene>
<dbReference type="GO" id="GO:0007265">
    <property type="term" value="P:Ras protein signal transduction"/>
    <property type="evidence" value="ECO:0007669"/>
    <property type="project" value="Ensembl"/>
</dbReference>
<reference evidence="4" key="3">
    <citation type="submission" date="2025-09" db="UniProtKB">
        <authorList>
            <consortium name="Ensembl"/>
        </authorList>
    </citation>
    <scope>IDENTIFICATION</scope>
</reference>
<proteinExistence type="predicted"/>
<dbReference type="Pfam" id="PF00071">
    <property type="entry name" value="Ras"/>
    <property type="match status" value="1"/>
</dbReference>
<dbReference type="InterPro" id="IPR001806">
    <property type="entry name" value="Small_GTPase"/>
</dbReference>
<dbReference type="InterPro" id="IPR027417">
    <property type="entry name" value="P-loop_NTPase"/>
</dbReference>
<protein>
    <submittedName>
        <fullName evidence="4">NRAS proto-onco, GTPase</fullName>
    </submittedName>
</protein>
<dbReference type="SMART" id="SM00173">
    <property type="entry name" value="RAS"/>
    <property type="match status" value="1"/>
</dbReference>
<evidence type="ECO:0000256" key="2">
    <source>
        <dbReference type="ARBA" id="ARBA00022741"/>
    </source>
</evidence>
<dbReference type="PROSITE" id="PS51421">
    <property type="entry name" value="RAS"/>
    <property type="match status" value="1"/>
</dbReference>
<evidence type="ECO:0000313" key="4">
    <source>
        <dbReference type="Ensembl" id="ENSPANP00000049829.1"/>
    </source>
</evidence>
<dbReference type="InterPro" id="IPR005225">
    <property type="entry name" value="Small_GTP-bd"/>
</dbReference>
<dbReference type="AlphaFoldDB" id="A0A8I5R5M4"/>
<sequence>MEANKVLLIFETLAPSAFIIETSRVGGAGLGAACRMTPGSEAHVAGAGTQAPGAPTDYVAGGAGSAAPWWGLFMAVPGSPTIFPAVVLNLSKAEAVELEDSYRKQVVIDGETCLLDILDTAGQEEYSAMRDQYMRTGEGFLCVFAINNSKSFADINLYRLECSGTIMAHCSLDLSGPREQIKRVKDSDDVPMVLVGNKCDLPTRTVDTKQAHELAKSYGIPFIETSAKTRQGVEDAFYTLVREIRQYRMKKLNSSDDGTQGCMGLPCVVM</sequence>
<keyword evidence="2" id="KW-0547">Nucleotide-binding</keyword>
<dbReference type="Gene3D" id="3.40.50.300">
    <property type="entry name" value="P-loop containing nucleotide triphosphate hydrolases"/>
    <property type="match status" value="1"/>
</dbReference>
<dbReference type="PROSITE" id="PS51419">
    <property type="entry name" value="RAB"/>
    <property type="match status" value="1"/>
</dbReference>
<keyword evidence="3" id="KW-0342">GTP-binding</keyword>
<dbReference type="SMART" id="SM00175">
    <property type="entry name" value="RAB"/>
    <property type="match status" value="1"/>
</dbReference>
<dbReference type="InterPro" id="IPR020849">
    <property type="entry name" value="Small_GTPase_Ras-type"/>
</dbReference>
<evidence type="ECO:0000313" key="5">
    <source>
        <dbReference type="Proteomes" id="UP000028761"/>
    </source>
</evidence>
<dbReference type="Ensembl" id="ENSPANT00000069702.1">
    <property type="protein sequence ID" value="ENSPANP00000049829.1"/>
    <property type="gene ID" value="ENSPANG00000008181.3"/>
</dbReference>
<evidence type="ECO:0000256" key="1">
    <source>
        <dbReference type="ARBA" id="ARBA00004308"/>
    </source>
</evidence>
<dbReference type="GO" id="GO:0005525">
    <property type="term" value="F:GTP binding"/>
    <property type="evidence" value="ECO:0007669"/>
    <property type="project" value="UniProtKB-KW"/>
</dbReference>
<reference evidence="4 5" key="1">
    <citation type="submission" date="2012-03" db="EMBL/GenBank/DDBJ databases">
        <title>Whole Genome Assembly of Papio anubis.</title>
        <authorList>
            <person name="Liu Y.L."/>
            <person name="Abraham K.A."/>
            <person name="Akbar H.A."/>
            <person name="Ali S.A."/>
            <person name="Anosike U.A."/>
            <person name="Aqrawi P.A."/>
            <person name="Arias F.A."/>
            <person name="Attaway T.A."/>
            <person name="Awwad R.A."/>
            <person name="Babu C.B."/>
            <person name="Bandaranaike D.B."/>
            <person name="Battles P.B."/>
            <person name="Bell A.B."/>
            <person name="Beltran B.B."/>
            <person name="Berhane-Mersha D.B."/>
            <person name="Bess C.B."/>
            <person name="Bickham C.B."/>
            <person name="Bolden T.B."/>
            <person name="Carter K.C."/>
            <person name="Chau D.C."/>
            <person name="Chavez A.C."/>
            <person name="Clerc-Blankenburg K.C."/>
            <person name="Coyle M.C."/>
            <person name="Dao M.D."/>
            <person name="Davila M.L.D."/>
            <person name="Davy-Carroll L.D."/>
            <person name="Denson S.D."/>
            <person name="Dinh H.D."/>
            <person name="Fernandez S.F."/>
            <person name="Fernando P.F."/>
            <person name="Forbes L.F."/>
            <person name="Francis C.F."/>
            <person name="Francisco L.F."/>
            <person name="Fu Q.F."/>
            <person name="Garcia-Iii R.G."/>
            <person name="Garrett T.G."/>
            <person name="Gross S.G."/>
            <person name="Gubbala S.G."/>
            <person name="Hirani K.H."/>
            <person name="Hogues M.H."/>
            <person name="Hollins B.H."/>
            <person name="Jackson L.J."/>
            <person name="Javaid M.J."/>
            <person name="Jhangiani S.J."/>
            <person name="Johnson A.J."/>
            <person name="Johnson B.J."/>
            <person name="Jones J.J."/>
            <person name="Joshi V.J."/>
            <person name="Kalu J.K."/>
            <person name="Khan N.K."/>
            <person name="Korchina V.K."/>
            <person name="Kovar C.K."/>
            <person name="Lago L.L."/>
            <person name="Lara F.L."/>
            <person name="Le T.-K.L."/>
            <person name="Lee S.L."/>
            <person name="Legall-Iii F.L."/>
            <person name="Lemon S.L."/>
            <person name="Liu J.L."/>
            <person name="Liu Y.-S.L."/>
            <person name="Liyanage D.L."/>
            <person name="Lopez J.L."/>
            <person name="Lorensuhewa L.L."/>
            <person name="Mata R.M."/>
            <person name="Mathew T.M."/>
            <person name="Mercado C.M."/>
            <person name="Mercado I.M."/>
            <person name="Morales K.M."/>
            <person name="Morgan M.M."/>
            <person name="Munidasa M.M."/>
            <person name="Ngo D.N."/>
            <person name="Nguyen L.N."/>
            <person name="Nguyen T.N."/>
            <person name="Nguyen N.N."/>
            <person name="Obregon M.O."/>
            <person name="Okwuonu G.O."/>
            <person name="Ongeri F.O."/>
            <person name="Onwere C.O."/>
            <person name="Osifeso I.O."/>
            <person name="Parra A.P."/>
            <person name="Patil S.P."/>
            <person name="Perez A.P."/>
            <person name="Perez Y.P."/>
            <person name="Pham C.P."/>
            <person name="Pu L.-L.P."/>
            <person name="Puazo M.P."/>
            <person name="Quiroz J.Q."/>
            <person name="Rouhana J.R."/>
            <person name="Ruiz M.R."/>
            <person name="Ruiz S.-J.R."/>
            <person name="Saada N.S."/>
            <person name="Santibanez J.S."/>
            <person name="Scheel M.S."/>
            <person name="Schneider B.S."/>
            <person name="Simmons D.S."/>
            <person name="Sisson I.S."/>
            <person name="Tang L.-Y.T."/>
            <person name="Thornton R.T."/>
            <person name="Tisius J.T."/>
            <person name="Toledanes G.T."/>
            <person name="Trejos Z.T."/>
            <person name="Usmani K.U."/>
            <person name="Varghese R.V."/>
            <person name="Vattathil S.V."/>
            <person name="Vee V.V."/>
            <person name="Walker D.W."/>
            <person name="Weissenberger G.W."/>
            <person name="White C.W."/>
            <person name="Williams A.W."/>
            <person name="Woodworth J.W."/>
            <person name="Wright R.W."/>
            <person name="Zhu Y.Z."/>
            <person name="Han Y.H."/>
            <person name="Newsham I.N."/>
            <person name="Nazareth L.N."/>
            <person name="Worley K.W."/>
            <person name="Muzny D.M."/>
            <person name="Rogers J.R."/>
            <person name="Gibbs R.G."/>
        </authorList>
    </citation>
    <scope>NUCLEOTIDE SEQUENCE [LARGE SCALE GENOMIC DNA]</scope>
</reference>
<dbReference type="GO" id="GO:0044877">
    <property type="term" value="F:protein-containing complex binding"/>
    <property type="evidence" value="ECO:0007669"/>
    <property type="project" value="Ensembl"/>
</dbReference>
<dbReference type="SUPFAM" id="SSF52540">
    <property type="entry name" value="P-loop containing nucleoside triphosphate hydrolases"/>
    <property type="match status" value="1"/>
</dbReference>
<accession>A0A8I5R5M4</accession>
<dbReference type="PRINTS" id="PR00449">
    <property type="entry name" value="RASTRNSFRMNG"/>
</dbReference>
<dbReference type="SMART" id="SM00174">
    <property type="entry name" value="RHO"/>
    <property type="match status" value="1"/>
</dbReference>
<keyword evidence="5" id="KW-1185">Reference proteome</keyword>
<evidence type="ECO:0000256" key="3">
    <source>
        <dbReference type="ARBA" id="ARBA00023134"/>
    </source>
</evidence>
<dbReference type="PANTHER" id="PTHR24070">
    <property type="entry name" value="RAS, DI-RAS, AND RHEB FAMILY MEMBERS OF SMALL GTPASE SUPERFAMILY"/>
    <property type="match status" value="1"/>
</dbReference>
<comment type="subcellular location">
    <subcellularLocation>
        <location evidence="1">Endomembrane system</location>
    </subcellularLocation>
</comment>